<evidence type="ECO:0008006" key="3">
    <source>
        <dbReference type="Google" id="ProtNLM"/>
    </source>
</evidence>
<name>A0AA37U3I9_9RHOB</name>
<gene>
    <name evidence="1" type="ORF">GCM10010873_04240</name>
</gene>
<dbReference type="AlphaFoldDB" id="A0AA37U3I9"/>
<dbReference type="EMBL" id="BSPP01000002">
    <property type="protein sequence ID" value="GLS85451.1"/>
    <property type="molecule type" value="Genomic_DNA"/>
</dbReference>
<evidence type="ECO:0000313" key="2">
    <source>
        <dbReference type="Proteomes" id="UP001157355"/>
    </source>
</evidence>
<accession>A0AA37U3I9</accession>
<evidence type="ECO:0000313" key="1">
    <source>
        <dbReference type="EMBL" id="GLS85451.1"/>
    </source>
</evidence>
<dbReference type="Proteomes" id="UP001157355">
    <property type="component" value="Unassembled WGS sequence"/>
</dbReference>
<protein>
    <recommendedName>
        <fullName evidence="3">Lipoprotein</fullName>
    </recommendedName>
</protein>
<keyword evidence="2" id="KW-1185">Reference proteome</keyword>
<proteinExistence type="predicted"/>
<dbReference type="PROSITE" id="PS51257">
    <property type="entry name" value="PROKAR_LIPOPROTEIN"/>
    <property type="match status" value="1"/>
</dbReference>
<reference evidence="1 2" key="1">
    <citation type="journal article" date="2014" name="Int. J. Syst. Evol. Microbiol.">
        <title>Complete genome sequence of Corynebacterium casei LMG S-19264T (=DSM 44701T), isolated from a smear-ripened cheese.</title>
        <authorList>
            <consortium name="US DOE Joint Genome Institute (JGI-PGF)"/>
            <person name="Walter F."/>
            <person name="Albersmeier A."/>
            <person name="Kalinowski J."/>
            <person name="Ruckert C."/>
        </authorList>
    </citation>
    <scope>NUCLEOTIDE SEQUENCE [LARGE SCALE GENOMIC DNA]</scope>
    <source>
        <strain evidence="1 2">NBRC 111766</strain>
    </source>
</reference>
<organism evidence="1 2">
    <name type="scientific">Cypionkella aquatica</name>
    <dbReference type="NCBI Taxonomy" id="1756042"/>
    <lineage>
        <taxon>Bacteria</taxon>
        <taxon>Pseudomonadati</taxon>
        <taxon>Pseudomonadota</taxon>
        <taxon>Alphaproteobacteria</taxon>
        <taxon>Rhodobacterales</taxon>
        <taxon>Paracoccaceae</taxon>
        <taxon>Cypionkella</taxon>
    </lineage>
</organism>
<sequence length="113" mass="12081">MLKPAFLVFAVMFLVSCVDGYERPPKTSDEKAMAASCQAEGGQFARTGIAAQMTYCKKPEQPAKDAGKSCSDGSQCETQTCLAATKTCAPVVNRSYCEPILERGETINVLCAD</sequence>
<comment type="caution">
    <text evidence="1">The sequence shown here is derived from an EMBL/GenBank/DDBJ whole genome shotgun (WGS) entry which is preliminary data.</text>
</comment>